<dbReference type="PROSITE" id="PS50297">
    <property type="entry name" value="ANK_REP_REGION"/>
    <property type="match status" value="1"/>
</dbReference>
<dbReference type="PANTHER" id="PTHR24121:SF23">
    <property type="entry name" value="NO MECHANORECEPTOR POTENTIAL C, ISOFORM H"/>
    <property type="match status" value="1"/>
</dbReference>
<gene>
    <name evidence="2" type="ORF">AMATHDRAFT_57565</name>
</gene>
<protein>
    <submittedName>
        <fullName evidence="2">Uncharacterized protein</fullName>
    </submittedName>
</protein>
<dbReference type="Gene3D" id="1.25.40.20">
    <property type="entry name" value="Ankyrin repeat-containing domain"/>
    <property type="match status" value="1"/>
</dbReference>
<dbReference type="InterPro" id="IPR002110">
    <property type="entry name" value="Ankyrin_rpt"/>
</dbReference>
<evidence type="ECO:0000313" key="2">
    <source>
        <dbReference type="EMBL" id="PFH52199.1"/>
    </source>
</evidence>
<reference evidence="2 3" key="1">
    <citation type="submission" date="2014-02" db="EMBL/GenBank/DDBJ databases">
        <title>Transposable element dynamics among asymbiotic and ectomycorrhizal Amanita fungi.</title>
        <authorList>
            <consortium name="DOE Joint Genome Institute"/>
            <person name="Hess J."/>
            <person name="Skrede I."/>
            <person name="Wolfe B."/>
            <person name="LaButti K."/>
            <person name="Ohm R.A."/>
            <person name="Grigoriev I.V."/>
            <person name="Pringle A."/>
        </authorList>
    </citation>
    <scope>NUCLEOTIDE SEQUENCE [LARGE SCALE GENOMIC DNA]</scope>
    <source>
        <strain evidence="2 3">SKay4041</strain>
    </source>
</reference>
<dbReference type="PROSITE" id="PS50088">
    <property type="entry name" value="ANK_REPEAT"/>
    <property type="match status" value="1"/>
</dbReference>
<name>A0A2A9NNT2_9AGAR</name>
<organism evidence="2 3">
    <name type="scientific">Amanita thiersii Skay4041</name>
    <dbReference type="NCBI Taxonomy" id="703135"/>
    <lineage>
        <taxon>Eukaryota</taxon>
        <taxon>Fungi</taxon>
        <taxon>Dikarya</taxon>
        <taxon>Basidiomycota</taxon>
        <taxon>Agaricomycotina</taxon>
        <taxon>Agaricomycetes</taxon>
        <taxon>Agaricomycetidae</taxon>
        <taxon>Agaricales</taxon>
        <taxon>Pluteineae</taxon>
        <taxon>Amanitaceae</taxon>
        <taxon>Amanita</taxon>
    </lineage>
</organism>
<dbReference type="Pfam" id="PF12796">
    <property type="entry name" value="Ank_2"/>
    <property type="match status" value="1"/>
</dbReference>
<keyword evidence="1" id="KW-0040">ANK repeat</keyword>
<dbReference type="InterPro" id="IPR036770">
    <property type="entry name" value="Ankyrin_rpt-contain_sf"/>
</dbReference>
<sequence length="188" mass="20490">MPPTDEEKDDLLLSCRYGDIDDVREFTLKYGQDSLASIRDDNGNCVLHMVSGNGHIDVLDYLLPLVPSSLLSTQNNAGSTPLHWAALNSHLEVVQKIVQFPDGPGSELIDIKNAAGRSPLTEAEMAGWEEGAKWLVQHMSISDSVENEETVDMVEDETAGQSGHAIEVEIQDADGQIAKMKIGEDTKT</sequence>
<feature type="repeat" description="ANK" evidence="1">
    <location>
        <begin position="77"/>
        <end position="99"/>
    </location>
</feature>
<dbReference type="STRING" id="703135.A0A2A9NNT2"/>
<dbReference type="PANTHER" id="PTHR24121">
    <property type="entry name" value="NO MECHANORECEPTOR POTENTIAL C, ISOFORM D-RELATED"/>
    <property type="match status" value="1"/>
</dbReference>
<keyword evidence="3" id="KW-1185">Reference proteome</keyword>
<proteinExistence type="predicted"/>
<dbReference type="SMART" id="SM00248">
    <property type="entry name" value="ANK"/>
    <property type="match status" value="3"/>
</dbReference>
<dbReference type="SUPFAM" id="SSF48403">
    <property type="entry name" value="Ankyrin repeat"/>
    <property type="match status" value="1"/>
</dbReference>
<dbReference type="EMBL" id="KZ301981">
    <property type="protein sequence ID" value="PFH52199.1"/>
    <property type="molecule type" value="Genomic_DNA"/>
</dbReference>
<accession>A0A2A9NNT2</accession>
<evidence type="ECO:0000256" key="1">
    <source>
        <dbReference type="PROSITE-ProRule" id="PRU00023"/>
    </source>
</evidence>
<dbReference type="OrthoDB" id="10057496at2759"/>
<dbReference type="AlphaFoldDB" id="A0A2A9NNT2"/>
<dbReference type="Proteomes" id="UP000242287">
    <property type="component" value="Unassembled WGS sequence"/>
</dbReference>
<evidence type="ECO:0000313" key="3">
    <source>
        <dbReference type="Proteomes" id="UP000242287"/>
    </source>
</evidence>